<keyword evidence="2" id="KW-1185">Reference proteome</keyword>
<evidence type="ECO:0000313" key="1">
    <source>
        <dbReference type="EMBL" id="KAL0472914.1"/>
    </source>
</evidence>
<sequence>MEVSVPCDQARPYHNKLFGCSDREVGGFGGEGYTKPSLLSGGSTNDESTRSEVKDGYCQRLSMLLLAFGAAVGRHGLASAALGGDIINMIQHITTPGNIG</sequence>
<reference evidence="1 2" key="1">
    <citation type="submission" date="2023-09" db="EMBL/GenBank/DDBJ databases">
        <title>Multi-omics analysis of a traditional fermented food reveals byproduct-associated fungal strains for waste-to-food upcycling.</title>
        <authorList>
            <consortium name="Lawrence Berkeley National Laboratory"/>
            <person name="Rekdal V.M."/>
            <person name="Villalobos-Escobedo J.M."/>
            <person name="Rodriguez-Valeron N."/>
            <person name="Garcia M.O."/>
            <person name="Vasquez D.P."/>
            <person name="Damayanti I."/>
            <person name="Sorensen P.M."/>
            <person name="Baidoo E.E."/>
            <person name="De Carvalho A.C."/>
            <person name="Riley R."/>
            <person name="Lipzen A."/>
            <person name="He G."/>
            <person name="Yan M."/>
            <person name="Haridas S."/>
            <person name="Daum C."/>
            <person name="Yoshinaga Y."/>
            <person name="Ng V."/>
            <person name="Grigoriev I.V."/>
            <person name="Munk R."/>
            <person name="Nuraida L."/>
            <person name="Wijaya C.H."/>
            <person name="Morales P.-C."/>
            <person name="Keasling J.D."/>
        </authorList>
    </citation>
    <scope>NUCLEOTIDE SEQUENCE [LARGE SCALE GENOMIC DNA]</scope>
    <source>
        <strain evidence="1 2">FGSC 2613</strain>
    </source>
</reference>
<gene>
    <name evidence="1" type="ORF">QR685DRAFT_569049</name>
</gene>
<proteinExistence type="predicted"/>
<accession>A0ABR3DJQ3</accession>
<protein>
    <submittedName>
        <fullName evidence="1">Uncharacterized protein</fullName>
    </submittedName>
</protein>
<evidence type="ECO:0000313" key="2">
    <source>
        <dbReference type="Proteomes" id="UP001451303"/>
    </source>
</evidence>
<dbReference type="EMBL" id="JAVLET010000002">
    <property type="protein sequence ID" value="KAL0472914.1"/>
    <property type="molecule type" value="Genomic_DNA"/>
</dbReference>
<dbReference type="Proteomes" id="UP001451303">
    <property type="component" value="Unassembled WGS sequence"/>
</dbReference>
<organism evidence="1 2">
    <name type="scientific">Neurospora intermedia</name>
    <dbReference type="NCBI Taxonomy" id="5142"/>
    <lineage>
        <taxon>Eukaryota</taxon>
        <taxon>Fungi</taxon>
        <taxon>Dikarya</taxon>
        <taxon>Ascomycota</taxon>
        <taxon>Pezizomycotina</taxon>
        <taxon>Sordariomycetes</taxon>
        <taxon>Sordariomycetidae</taxon>
        <taxon>Sordariales</taxon>
        <taxon>Sordariaceae</taxon>
        <taxon>Neurospora</taxon>
    </lineage>
</organism>
<name>A0ABR3DJQ3_NEUIN</name>
<comment type="caution">
    <text evidence="1">The sequence shown here is derived from an EMBL/GenBank/DDBJ whole genome shotgun (WGS) entry which is preliminary data.</text>
</comment>